<feature type="non-terminal residue" evidence="1">
    <location>
        <position position="1"/>
    </location>
</feature>
<reference evidence="1 2" key="1">
    <citation type="journal article" date="2024" name="J Genomics">
        <title>Draft genome sequencing and assembly of Favolaschia claudopus CIRM-BRFM 2984 isolated from oak limbs.</title>
        <authorList>
            <person name="Navarro D."/>
            <person name="Drula E."/>
            <person name="Chaduli D."/>
            <person name="Cazenave R."/>
            <person name="Ahrendt S."/>
            <person name="Wang J."/>
            <person name="Lipzen A."/>
            <person name="Daum C."/>
            <person name="Barry K."/>
            <person name="Grigoriev I.V."/>
            <person name="Favel A."/>
            <person name="Rosso M.N."/>
            <person name="Martin F."/>
        </authorList>
    </citation>
    <scope>NUCLEOTIDE SEQUENCE [LARGE SCALE GENOMIC DNA]</scope>
    <source>
        <strain evidence="1 2">CIRM-BRFM 2984</strain>
    </source>
</reference>
<comment type="caution">
    <text evidence="1">The sequence shown here is derived from an EMBL/GenBank/DDBJ whole genome shotgun (WGS) entry which is preliminary data.</text>
</comment>
<organism evidence="1 2">
    <name type="scientific">Favolaschia claudopus</name>
    <dbReference type="NCBI Taxonomy" id="2862362"/>
    <lineage>
        <taxon>Eukaryota</taxon>
        <taxon>Fungi</taxon>
        <taxon>Dikarya</taxon>
        <taxon>Basidiomycota</taxon>
        <taxon>Agaricomycotina</taxon>
        <taxon>Agaricomycetes</taxon>
        <taxon>Agaricomycetidae</taxon>
        <taxon>Agaricales</taxon>
        <taxon>Marasmiineae</taxon>
        <taxon>Mycenaceae</taxon>
        <taxon>Favolaschia</taxon>
    </lineage>
</organism>
<keyword evidence="2" id="KW-1185">Reference proteome</keyword>
<sequence>WSAESQEDFGQDLYRLFVACGWSCNAVENPQFRLFLQKYLPSATLPSRRTLSGRILDKESDKVIQRTRLEMEGKLATYTEDGWANVAKTHLNTSLLSVE</sequence>
<protein>
    <submittedName>
        <fullName evidence="1">Uncharacterized protein</fullName>
    </submittedName>
</protein>
<evidence type="ECO:0000313" key="1">
    <source>
        <dbReference type="EMBL" id="KAK7041246.1"/>
    </source>
</evidence>
<dbReference type="Proteomes" id="UP001362999">
    <property type="component" value="Unassembled WGS sequence"/>
</dbReference>
<dbReference type="EMBL" id="JAWWNJ010000014">
    <property type="protein sequence ID" value="KAK7041246.1"/>
    <property type="molecule type" value="Genomic_DNA"/>
</dbReference>
<gene>
    <name evidence="1" type="ORF">R3P38DRAFT_2480247</name>
</gene>
<dbReference type="AlphaFoldDB" id="A0AAW0CQE9"/>
<name>A0AAW0CQE9_9AGAR</name>
<feature type="non-terminal residue" evidence="1">
    <location>
        <position position="99"/>
    </location>
</feature>
<accession>A0AAW0CQE9</accession>
<proteinExistence type="predicted"/>
<evidence type="ECO:0000313" key="2">
    <source>
        <dbReference type="Proteomes" id="UP001362999"/>
    </source>
</evidence>